<dbReference type="STRING" id="1148509.SAMN05216222_0858"/>
<name>A0A1H1Q1I3_9PSED</name>
<feature type="transmembrane region" description="Helical" evidence="1">
    <location>
        <begin position="7"/>
        <end position="29"/>
    </location>
</feature>
<evidence type="ECO:0000313" key="3">
    <source>
        <dbReference type="Proteomes" id="UP000198481"/>
    </source>
</evidence>
<dbReference type="EMBL" id="LT629762">
    <property type="protein sequence ID" value="SDS17342.1"/>
    <property type="molecule type" value="Genomic_DNA"/>
</dbReference>
<keyword evidence="1" id="KW-1133">Transmembrane helix</keyword>
<sequence length="44" mass="4679">MNSLWPRVIGVAAGALLLALLLALVWWGWQRGGLALMQLGMGAC</sequence>
<protein>
    <submittedName>
        <fullName evidence="2">Uncharacterized protein</fullName>
    </submittedName>
</protein>
<evidence type="ECO:0000256" key="1">
    <source>
        <dbReference type="SAM" id="Phobius"/>
    </source>
</evidence>
<organism evidence="2 3">
    <name type="scientific">Pseudomonas prosekii</name>
    <dbReference type="NCBI Taxonomy" id="1148509"/>
    <lineage>
        <taxon>Bacteria</taxon>
        <taxon>Pseudomonadati</taxon>
        <taxon>Pseudomonadota</taxon>
        <taxon>Gammaproteobacteria</taxon>
        <taxon>Pseudomonadales</taxon>
        <taxon>Pseudomonadaceae</taxon>
        <taxon>Pseudomonas</taxon>
    </lineage>
</organism>
<keyword evidence="1" id="KW-0812">Transmembrane</keyword>
<keyword evidence="1" id="KW-0472">Membrane</keyword>
<dbReference type="AlphaFoldDB" id="A0A1H1Q1I3"/>
<gene>
    <name evidence="2" type="ORF">SAMN05216222_0858</name>
</gene>
<accession>A0A1H1Q1I3</accession>
<dbReference type="Proteomes" id="UP000198481">
    <property type="component" value="Chromosome I"/>
</dbReference>
<evidence type="ECO:0000313" key="2">
    <source>
        <dbReference type="EMBL" id="SDS17342.1"/>
    </source>
</evidence>
<dbReference type="RefSeq" id="WP_258306366.1">
    <property type="nucleotide sequence ID" value="NZ_CP196739.1"/>
</dbReference>
<proteinExistence type="predicted"/>
<reference evidence="2 3" key="1">
    <citation type="submission" date="2016-10" db="EMBL/GenBank/DDBJ databases">
        <authorList>
            <person name="de Groot N.N."/>
        </authorList>
    </citation>
    <scope>NUCLEOTIDE SEQUENCE [LARGE SCALE GENOMIC DNA]</scope>
    <source>
        <strain evidence="2 3">LMG 26867</strain>
    </source>
</reference>